<dbReference type="GO" id="GO:0006534">
    <property type="term" value="P:cysteine metabolic process"/>
    <property type="evidence" value="ECO:0007669"/>
    <property type="project" value="UniProtKB-UniRule"/>
</dbReference>
<dbReference type="AlphaFoldDB" id="A0A0R1YX92"/>
<dbReference type="Gene3D" id="3.40.640.10">
    <property type="entry name" value="Type I PLP-dependent aspartate aminotransferase-like (Major domain)"/>
    <property type="match status" value="1"/>
</dbReference>
<dbReference type="NCBIfam" id="TIGR01979">
    <property type="entry name" value="sufS"/>
    <property type="match status" value="1"/>
</dbReference>
<evidence type="ECO:0000256" key="4">
    <source>
        <dbReference type="ARBA" id="ARBA00022679"/>
    </source>
</evidence>
<dbReference type="InterPro" id="IPR000192">
    <property type="entry name" value="Aminotrans_V_dom"/>
</dbReference>
<proteinExistence type="inferred from homology"/>
<evidence type="ECO:0000256" key="2">
    <source>
        <dbReference type="ARBA" id="ARBA00010447"/>
    </source>
</evidence>
<dbReference type="GO" id="GO:0031071">
    <property type="term" value="F:cysteine desulfurase activity"/>
    <property type="evidence" value="ECO:0007669"/>
    <property type="project" value="UniProtKB-UniRule"/>
</dbReference>
<sequence>MSKGLNDSRTDFPILDQEVNGEPLVYLDNAATTQKPVSVLQTIMHYYEHDNANVHRGVHTLAERATEQFEAARDKVAAFINAPSRKTIVYTRSTTESLNWIASSFGNAMVNEGDEIVISELEHHSNVVPWQQVAKNQHATLKYIGLTADGELDMDDARKQITDKTKIVAIAHASNVMGVVNPIKELAQLAHAHNAYMVADGAQSTPHLKVDVQDLDVDFYAFSGHKMLAPTGIGILYGKPEILDEMEPTQFGGEMINEVHEQAADWKESPWKFEAGTPNISGAIALGSAIDYLNNLGMDNISAYEQELVDYTLPKLTQIDGITVYGPHDPAKHTGVLSFNLEGLHPHDVATGLDMDGIAVRAGHHCAQPLMEYLSCEATCRASFYFYNTKEEADRLLDALNEVKEFFANGTSKAERTV</sequence>
<dbReference type="PIRSF" id="PIRSF005572">
    <property type="entry name" value="NifS"/>
    <property type="match status" value="1"/>
</dbReference>
<protein>
    <recommendedName>
        <fullName evidence="3 8">Cysteine desulfurase</fullName>
        <ecNumber evidence="3 8">2.8.1.7</ecNumber>
    </recommendedName>
</protein>
<keyword evidence="4 8" id="KW-0808">Transferase</keyword>
<evidence type="ECO:0000313" key="10">
    <source>
        <dbReference type="EMBL" id="KRM44105.1"/>
    </source>
</evidence>
<keyword evidence="5 8" id="KW-0663">Pyridoxal phosphate</keyword>
<dbReference type="InterPro" id="IPR015422">
    <property type="entry name" value="PyrdxlP-dep_Trfase_small"/>
</dbReference>
<dbReference type="PROSITE" id="PS00595">
    <property type="entry name" value="AA_TRANSFER_CLASS_5"/>
    <property type="match status" value="1"/>
</dbReference>
<dbReference type="PATRIC" id="fig|1423786.4.peg.1029"/>
<organism evidence="10 11">
    <name type="scientific">Lentilactobacillus parafarraginis DSM 18390 = JCM 14109</name>
    <dbReference type="NCBI Taxonomy" id="1423786"/>
    <lineage>
        <taxon>Bacteria</taxon>
        <taxon>Bacillati</taxon>
        <taxon>Bacillota</taxon>
        <taxon>Bacilli</taxon>
        <taxon>Lactobacillales</taxon>
        <taxon>Lactobacillaceae</taxon>
        <taxon>Lentilactobacillus</taxon>
    </lineage>
</organism>
<evidence type="ECO:0000256" key="3">
    <source>
        <dbReference type="ARBA" id="ARBA00012239"/>
    </source>
</evidence>
<dbReference type="InterPro" id="IPR015424">
    <property type="entry name" value="PyrdxlP-dep_Trfase"/>
</dbReference>
<comment type="cofactor">
    <cofactor evidence="1 7">
        <name>pyridoxal 5'-phosphate</name>
        <dbReference type="ChEBI" id="CHEBI:597326"/>
    </cofactor>
</comment>
<name>A0A0R1YX92_9LACO</name>
<evidence type="ECO:0000256" key="7">
    <source>
        <dbReference type="RuleBase" id="RU004504"/>
    </source>
</evidence>
<dbReference type="InterPro" id="IPR015421">
    <property type="entry name" value="PyrdxlP-dep_Trfase_major"/>
</dbReference>
<evidence type="ECO:0000313" key="11">
    <source>
        <dbReference type="Proteomes" id="UP000051010"/>
    </source>
</evidence>
<dbReference type="Pfam" id="PF00266">
    <property type="entry name" value="Aminotran_5"/>
    <property type="match status" value="1"/>
</dbReference>
<dbReference type="InterPro" id="IPR010970">
    <property type="entry name" value="Cys_dSase_SufS"/>
</dbReference>
<evidence type="ECO:0000256" key="8">
    <source>
        <dbReference type="RuleBase" id="RU004506"/>
    </source>
</evidence>
<dbReference type="PANTHER" id="PTHR43586">
    <property type="entry name" value="CYSTEINE DESULFURASE"/>
    <property type="match status" value="1"/>
</dbReference>
<comment type="catalytic activity">
    <reaction evidence="6 8">
        <text>(sulfur carrier)-H + L-cysteine = (sulfur carrier)-SH + L-alanine</text>
        <dbReference type="Rhea" id="RHEA:43892"/>
        <dbReference type="Rhea" id="RHEA-COMP:14737"/>
        <dbReference type="Rhea" id="RHEA-COMP:14739"/>
        <dbReference type="ChEBI" id="CHEBI:29917"/>
        <dbReference type="ChEBI" id="CHEBI:35235"/>
        <dbReference type="ChEBI" id="CHEBI:57972"/>
        <dbReference type="ChEBI" id="CHEBI:64428"/>
        <dbReference type="EC" id="2.8.1.7"/>
    </reaction>
</comment>
<dbReference type="SUPFAM" id="SSF53383">
    <property type="entry name" value="PLP-dependent transferases"/>
    <property type="match status" value="1"/>
</dbReference>
<dbReference type="EC" id="2.8.1.7" evidence="3 8"/>
<feature type="domain" description="Aminotransferase class V" evidence="9">
    <location>
        <begin position="25"/>
        <end position="396"/>
    </location>
</feature>
<dbReference type="InterPro" id="IPR020578">
    <property type="entry name" value="Aminotrans_V_PyrdxlP_BS"/>
</dbReference>
<gene>
    <name evidence="10" type="ORF">FD47_GL000979</name>
</gene>
<dbReference type="CDD" id="cd06453">
    <property type="entry name" value="SufS_like"/>
    <property type="match status" value="1"/>
</dbReference>
<evidence type="ECO:0000256" key="5">
    <source>
        <dbReference type="ARBA" id="ARBA00022898"/>
    </source>
</evidence>
<dbReference type="Gene3D" id="3.90.1150.10">
    <property type="entry name" value="Aspartate Aminotransferase, domain 1"/>
    <property type="match status" value="1"/>
</dbReference>
<comment type="caution">
    <text evidence="10">The sequence shown here is derived from an EMBL/GenBank/DDBJ whole genome shotgun (WGS) entry which is preliminary data.</text>
</comment>
<dbReference type="GO" id="GO:0030170">
    <property type="term" value="F:pyridoxal phosphate binding"/>
    <property type="evidence" value="ECO:0007669"/>
    <property type="project" value="UniProtKB-UniRule"/>
</dbReference>
<comment type="function">
    <text evidence="8">Catalyzes the removal of elemental sulfur and selenium atoms from L-cysteine, L-cystine, L-selenocysteine, and L-selenocystine to produce L-alanine.</text>
</comment>
<accession>A0A0R1YX92</accession>
<dbReference type="PANTHER" id="PTHR43586:SF8">
    <property type="entry name" value="CYSTEINE DESULFURASE 1, CHLOROPLASTIC"/>
    <property type="match status" value="1"/>
</dbReference>
<dbReference type="RefSeq" id="WP_054734037.1">
    <property type="nucleotide sequence ID" value="NZ_AZFZ01000020.1"/>
</dbReference>
<comment type="similarity">
    <text evidence="2 8">Belongs to the class-V pyridoxal-phosphate-dependent aminotransferase family. Csd subfamily.</text>
</comment>
<evidence type="ECO:0000256" key="6">
    <source>
        <dbReference type="ARBA" id="ARBA00050776"/>
    </source>
</evidence>
<dbReference type="EMBL" id="AZFZ01000020">
    <property type="protein sequence ID" value="KRM44105.1"/>
    <property type="molecule type" value="Genomic_DNA"/>
</dbReference>
<reference evidence="10 11" key="1">
    <citation type="journal article" date="2015" name="Genome Announc.">
        <title>Expanding the biotechnology potential of lactobacilli through comparative genomics of 213 strains and associated genera.</title>
        <authorList>
            <person name="Sun Z."/>
            <person name="Harris H.M."/>
            <person name="McCann A."/>
            <person name="Guo C."/>
            <person name="Argimon S."/>
            <person name="Zhang W."/>
            <person name="Yang X."/>
            <person name="Jeffery I.B."/>
            <person name="Cooney J.C."/>
            <person name="Kagawa T.F."/>
            <person name="Liu W."/>
            <person name="Song Y."/>
            <person name="Salvetti E."/>
            <person name="Wrobel A."/>
            <person name="Rasinkangas P."/>
            <person name="Parkhill J."/>
            <person name="Rea M.C."/>
            <person name="O'Sullivan O."/>
            <person name="Ritari J."/>
            <person name="Douillard F.P."/>
            <person name="Paul Ross R."/>
            <person name="Yang R."/>
            <person name="Briner A.E."/>
            <person name="Felis G.E."/>
            <person name="de Vos W.M."/>
            <person name="Barrangou R."/>
            <person name="Klaenhammer T.R."/>
            <person name="Caufield P.W."/>
            <person name="Cui Y."/>
            <person name="Zhang H."/>
            <person name="O'Toole P.W."/>
        </authorList>
    </citation>
    <scope>NUCLEOTIDE SEQUENCE [LARGE SCALE GENOMIC DNA]</scope>
    <source>
        <strain evidence="10 11">DSM 18390</strain>
    </source>
</reference>
<dbReference type="Proteomes" id="UP000051010">
    <property type="component" value="Unassembled WGS sequence"/>
</dbReference>
<dbReference type="InterPro" id="IPR016454">
    <property type="entry name" value="Cysteine_dSase"/>
</dbReference>
<evidence type="ECO:0000259" key="9">
    <source>
        <dbReference type="Pfam" id="PF00266"/>
    </source>
</evidence>
<evidence type="ECO:0000256" key="1">
    <source>
        <dbReference type="ARBA" id="ARBA00001933"/>
    </source>
</evidence>